<dbReference type="AlphaFoldDB" id="U7UTV9"/>
<proteinExistence type="predicted"/>
<name>U7UTV9_9FIRM</name>
<evidence type="ECO:0000313" key="2">
    <source>
        <dbReference type="Proteomes" id="UP000017090"/>
    </source>
</evidence>
<dbReference type="EMBL" id="AWXA01000002">
    <property type="protein sequence ID" value="ERT62721.1"/>
    <property type="molecule type" value="Genomic_DNA"/>
</dbReference>
<feature type="non-terminal residue" evidence="1">
    <location>
        <position position="35"/>
    </location>
</feature>
<keyword evidence="2" id="KW-1185">Reference proteome</keyword>
<dbReference type="Proteomes" id="UP000017090">
    <property type="component" value="Unassembled WGS sequence"/>
</dbReference>
<gene>
    <name evidence="1" type="ORF">HMPREF1250_0124</name>
</gene>
<comment type="caution">
    <text evidence="1">The sequence shown here is derived from an EMBL/GenBank/DDBJ whole genome shotgun (WGS) entry which is preliminary data.</text>
</comment>
<organism evidence="1 2">
    <name type="scientific">Megasphaera vaginalis</name>
    <name type="common">ex Srinivasan et al. 2021</name>
    <dbReference type="NCBI Taxonomy" id="1111454"/>
    <lineage>
        <taxon>Bacteria</taxon>
        <taxon>Bacillati</taxon>
        <taxon>Bacillota</taxon>
        <taxon>Negativicutes</taxon>
        <taxon>Veillonellales</taxon>
        <taxon>Veillonellaceae</taxon>
        <taxon>Megasphaera</taxon>
    </lineage>
</organism>
<reference evidence="1 2" key="1">
    <citation type="submission" date="2013-09" db="EMBL/GenBank/DDBJ databases">
        <authorList>
            <person name="Durkin A.S."/>
            <person name="Haft D.R."/>
            <person name="McCorrison J."/>
            <person name="Torralba M."/>
            <person name="Gillis M."/>
            <person name="Haft D.H."/>
            <person name="Methe B."/>
            <person name="Sutton G."/>
            <person name="Nelson K.E."/>
        </authorList>
    </citation>
    <scope>NUCLEOTIDE SEQUENCE [LARGE SCALE GENOMIC DNA]</scope>
    <source>
        <strain evidence="1 2">BV3C16-1</strain>
    </source>
</reference>
<accession>U7UTV9</accession>
<protein>
    <submittedName>
        <fullName evidence="1">Uncharacterized protein</fullName>
    </submittedName>
</protein>
<sequence>MLAADSAPVVLGANGIDLLLRLSRHRWQASAGYIK</sequence>
<evidence type="ECO:0000313" key="1">
    <source>
        <dbReference type="EMBL" id="ERT62721.1"/>
    </source>
</evidence>
<dbReference type="STRING" id="1111454.HMPREF1250_0124"/>